<gene>
    <name evidence="2" type="ORF">Glove_313g44</name>
</gene>
<evidence type="ECO:0000313" key="3">
    <source>
        <dbReference type="Proteomes" id="UP000266861"/>
    </source>
</evidence>
<reference evidence="2 3" key="1">
    <citation type="submission" date="2018-08" db="EMBL/GenBank/DDBJ databases">
        <title>Genome and evolution of the arbuscular mycorrhizal fungus Diversispora epigaea (formerly Glomus versiforme) and its bacterial endosymbionts.</title>
        <authorList>
            <person name="Sun X."/>
            <person name="Fei Z."/>
            <person name="Harrison M."/>
        </authorList>
    </citation>
    <scope>NUCLEOTIDE SEQUENCE [LARGE SCALE GENOMIC DNA]</scope>
    <source>
        <strain evidence="2 3">IT104</strain>
    </source>
</reference>
<name>A0A397HQX4_9GLOM</name>
<keyword evidence="3" id="KW-1185">Reference proteome</keyword>
<feature type="region of interest" description="Disordered" evidence="1">
    <location>
        <begin position="1"/>
        <end position="20"/>
    </location>
</feature>
<protein>
    <submittedName>
        <fullName evidence="2">Uncharacterized protein</fullName>
    </submittedName>
</protein>
<accession>A0A397HQX4</accession>
<evidence type="ECO:0000256" key="1">
    <source>
        <dbReference type="SAM" id="MobiDB-lite"/>
    </source>
</evidence>
<sequence>MISPTIQPSPPLSQPPPQSQLPKELKLLRFSSFSQPLFVIFDDNVDGDYDDEIIEDLSHSPITTTIPIATTTVPINISSTSVKTLQNQESSHFDKWFDIITKRIIFSNSSNDTSSSFDILK</sequence>
<dbReference type="Proteomes" id="UP000266861">
    <property type="component" value="Unassembled WGS sequence"/>
</dbReference>
<evidence type="ECO:0000313" key="2">
    <source>
        <dbReference type="EMBL" id="RHZ65609.1"/>
    </source>
</evidence>
<organism evidence="2 3">
    <name type="scientific">Diversispora epigaea</name>
    <dbReference type="NCBI Taxonomy" id="1348612"/>
    <lineage>
        <taxon>Eukaryota</taxon>
        <taxon>Fungi</taxon>
        <taxon>Fungi incertae sedis</taxon>
        <taxon>Mucoromycota</taxon>
        <taxon>Glomeromycotina</taxon>
        <taxon>Glomeromycetes</taxon>
        <taxon>Diversisporales</taxon>
        <taxon>Diversisporaceae</taxon>
        <taxon>Diversispora</taxon>
    </lineage>
</organism>
<feature type="compositionally biased region" description="Pro residues" evidence="1">
    <location>
        <begin position="7"/>
        <end position="19"/>
    </location>
</feature>
<dbReference type="AlphaFoldDB" id="A0A397HQX4"/>
<comment type="caution">
    <text evidence="2">The sequence shown here is derived from an EMBL/GenBank/DDBJ whole genome shotgun (WGS) entry which is preliminary data.</text>
</comment>
<dbReference type="EMBL" id="PQFF01000286">
    <property type="protein sequence ID" value="RHZ65609.1"/>
    <property type="molecule type" value="Genomic_DNA"/>
</dbReference>
<proteinExistence type="predicted"/>